<keyword evidence="2" id="KW-1185">Reference proteome</keyword>
<accession>A0A9W9Z367</accession>
<dbReference type="AlphaFoldDB" id="A0A9W9Z367"/>
<proteinExistence type="predicted"/>
<evidence type="ECO:0000313" key="1">
    <source>
        <dbReference type="EMBL" id="KAJ7372878.1"/>
    </source>
</evidence>
<evidence type="ECO:0000313" key="2">
    <source>
        <dbReference type="Proteomes" id="UP001163046"/>
    </source>
</evidence>
<protein>
    <submittedName>
        <fullName evidence="1">RAS guanyl releasing protein 1 (Calcium and DAG-regulated)</fullName>
    </submittedName>
</protein>
<organism evidence="1 2">
    <name type="scientific">Desmophyllum pertusum</name>
    <dbReference type="NCBI Taxonomy" id="174260"/>
    <lineage>
        <taxon>Eukaryota</taxon>
        <taxon>Metazoa</taxon>
        <taxon>Cnidaria</taxon>
        <taxon>Anthozoa</taxon>
        <taxon>Hexacorallia</taxon>
        <taxon>Scleractinia</taxon>
        <taxon>Caryophylliina</taxon>
        <taxon>Caryophylliidae</taxon>
        <taxon>Desmophyllum</taxon>
    </lineage>
</organism>
<reference evidence="1" key="1">
    <citation type="submission" date="2023-01" db="EMBL/GenBank/DDBJ databases">
        <title>Genome assembly of the deep-sea coral Lophelia pertusa.</title>
        <authorList>
            <person name="Herrera S."/>
            <person name="Cordes E."/>
        </authorList>
    </citation>
    <scope>NUCLEOTIDE SEQUENCE</scope>
    <source>
        <strain evidence="1">USNM1676648</strain>
        <tissue evidence="1">Polyp</tissue>
    </source>
</reference>
<name>A0A9W9Z367_9CNID</name>
<sequence>MLRITKWKNKMKLHKQLSEESLKSLNGECVSVPIDQYKRLLRAQQANEAIMKENIRLHRDLQDATHKLGLLQNHMNSMRQNTVTFILEQMDALQMQKDTEV</sequence>
<dbReference type="OrthoDB" id="10048394at2759"/>
<gene>
    <name evidence="1" type="primary">RASGRP1_3</name>
    <name evidence="1" type="ORF">OS493_016805</name>
</gene>
<comment type="caution">
    <text evidence="1">The sequence shown here is derived from an EMBL/GenBank/DDBJ whole genome shotgun (WGS) entry which is preliminary data.</text>
</comment>
<dbReference type="EMBL" id="MU826834">
    <property type="protein sequence ID" value="KAJ7372878.1"/>
    <property type="molecule type" value="Genomic_DNA"/>
</dbReference>
<dbReference type="Proteomes" id="UP001163046">
    <property type="component" value="Unassembled WGS sequence"/>
</dbReference>